<dbReference type="InterPro" id="IPR010399">
    <property type="entry name" value="Tify_dom"/>
</dbReference>
<dbReference type="GO" id="GO:0005634">
    <property type="term" value="C:nucleus"/>
    <property type="evidence" value="ECO:0007669"/>
    <property type="project" value="UniProtKB-SubCell"/>
</dbReference>
<name>A0ABC8YF88_9POAL</name>
<dbReference type="Proteomes" id="UP001497457">
    <property type="component" value="Chromosome 16b"/>
</dbReference>
<evidence type="ECO:0000256" key="2">
    <source>
        <dbReference type="ARBA" id="ARBA00022819"/>
    </source>
</evidence>
<dbReference type="InterPro" id="IPR018467">
    <property type="entry name" value="CCT_CS"/>
</dbReference>
<comment type="function">
    <text evidence="4">Repressor of jasmonate responses.</text>
</comment>
<evidence type="ECO:0000256" key="3">
    <source>
        <dbReference type="ARBA" id="ARBA00022843"/>
    </source>
</evidence>
<evidence type="ECO:0000256" key="1">
    <source>
        <dbReference type="ARBA" id="ARBA00008614"/>
    </source>
</evidence>
<dbReference type="GO" id="GO:0009611">
    <property type="term" value="P:response to wounding"/>
    <property type="evidence" value="ECO:0007669"/>
    <property type="project" value="UniProtKB-UniRule"/>
</dbReference>
<evidence type="ECO:0000256" key="5">
    <source>
        <dbReference type="SAM" id="MobiDB-lite"/>
    </source>
</evidence>
<comment type="subcellular location">
    <subcellularLocation>
        <location evidence="4">Nucleus</location>
    </subcellularLocation>
</comment>
<evidence type="ECO:0000313" key="8">
    <source>
        <dbReference type="EMBL" id="CAL4941612.1"/>
    </source>
</evidence>
<dbReference type="PANTHER" id="PTHR33077">
    <property type="entry name" value="PROTEIN TIFY 4A-RELATED-RELATED"/>
    <property type="match status" value="1"/>
</dbReference>
<comment type="similarity">
    <text evidence="1 4">Belongs to the TIFY/JAZ family.</text>
</comment>
<evidence type="ECO:0000313" key="7">
    <source>
        <dbReference type="EMBL" id="CAL4933202.1"/>
    </source>
</evidence>
<keyword evidence="2 4" id="KW-1184">Jasmonic acid signaling pathway</keyword>
<sequence>MASTSRRFAAACRAPGQYVKAVVPLRPLPLMPGADVPDDQEQPAQLTIVYGGRALVVLDDVPADKVADLLRLAASAAPGGATTREPQPSADMPVARKASLQRFMEKRRGRAAARRAPYRRPDGSGACHEDHLKLAL</sequence>
<dbReference type="AlphaFoldDB" id="A0ABC8YF88"/>
<dbReference type="GO" id="GO:2000022">
    <property type="term" value="P:regulation of jasmonic acid mediated signaling pathway"/>
    <property type="evidence" value="ECO:0007669"/>
    <property type="project" value="UniProtKB-UniRule"/>
</dbReference>
<dbReference type="EMBL" id="OZ075125">
    <property type="protein sequence ID" value="CAL4933202.1"/>
    <property type="molecule type" value="Genomic_DNA"/>
</dbReference>
<dbReference type="PANTHER" id="PTHR33077:SF97">
    <property type="entry name" value="PROTEIN TIFY 11E"/>
    <property type="match status" value="1"/>
</dbReference>
<dbReference type="InterPro" id="IPR040390">
    <property type="entry name" value="TIFY/JAZ"/>
</dbReference>
<dbReference type="EMBL" id="OZ075126">
    <property type="protein sequence ID" value="CAL4941612.1"/>
    <property type="molecule type" value="Genomic_DNA"/>
</dbReference>
<feature type="compositionally biased region" description="Basic residues" evidence="5">
    <location>
        <begin position="105"/>
        <end position="118"/>
    </location>
</feature>
<keyword evidence="9" id="KW-1185">Reference proteome</keyword>
<feature type="domain" description="Tify" evidence="6">
    <location>
        <begin position="39"/>
        <end position="75"/>
    </location>
</feature>
<dbReference type="Pfam" id="PF09425">
    <property type="entry name" value="Jas_motif"/>
    <property type="match status" value="1"/>
</dbReference>
<gene>
    <name evidence="7" type="ORF">URODEC1_LOCUS28002</name>
    <name evidence="8" type="ORF">URODEC1_LOCUS33114</name>
</gene>
<feature type="region of interest" description="Disordered" evidence="5">
    <location>
        <begin position="75"/>
        <end position="136"/>
    </location>
</feature>
<keyword evidence="3" id="KW-0832">Ubl conjugation</keyword>
<feature type="compositionally biased region" description="Basic and acidic residues" evidence="5">
    <location>
        <begin position="119"/>
        <end position="136"/>
    </location>
</feature>
<organism evidence="8 9">
    <name type="scientific">Urochloa decumbens</name>
    <dbReference type="NCBI Taxonomy" id="240449"/>
    <lineage>
        <taxon>Eukaryota</taxon>
        <taxon>Viridiplantae</taxon>
        <taxon>Streptophyta</taxon>
        <taxon>Embryophyta</taxon>
        <taxon>Tracheophyta</taxon>
        <taxon>Spermatophyta</taxon>
        <taxon>Magnoliopsida</taxon>
        <taxon>Liliopsida</taxon>
        <taxon>Poales</taxon>
        <taxon>Poaceae</taxon>
        <taxon>PACMAD clade</taxon>
        <taxon>Panicoideae</taxon>
        <taxon>Panicodae</taxon>
        <taxon>Paniceae</taxon>
        <taxon>Melinidinae</taxon>
        <taxon>Urochloa</taxon>
    </lineage>
</organism>
<comment type="domain">
    <text evidence="4">The jas domain is required for interaction with COI1.</text>
</comment>
<accession>A0ABC8YF88</accession>
<evidence type="ECO:0000259" key="6">
    <source>
        <dbReference type="PROSITE" id="PS51320"/>
    </source>
</evidence>
<evidence type="ECO:0000256" key="4">
    <source>
        <dbReference type="RuleBase" id="RU369065"/>
    </source>
</evidence>
<keyword evidence="4" id="KW-0539">Nucleus</keyword>
<dbReference type="GO" id="GO:0031347">
    <property type="term" value="P:regulation of defense response"/>
    <property type="evidence" value="ECO:0007669"/>
    <property type="project" value="UniProtKB-UniRule"/>
</dbReference>
<dbReference type="Pfam" id="PF06200">
    <property type="entry name" value="tify"/>
    <property type="match status" value="1"/>
</dbReference>
<dbReference type="PROSITE" id="PS51320">
    <property type="entry name" value="TIFY"/>
    <property type="match status" value="1"/>
</dbReference>
<reference evidence="8 9" key="1">
    <citation type="submission" date="2024-10" db="EMBL/GenBank/DDBJ databases">
        <authorList>
            <person name="Ryan C."/>
        </authorList>
    </citation>
    <scope>NUCLEOTIDE SEQUENCE [LARGE SCALE GENOMIC DNA]</scope>
</reference>
<protein>
    <recommendedName>
        <fullName evidence="4">Protein TIFY</fullName>
    </recommendedName>
    <alternativeName>
        <fullName evidence="4">Jasmonate ZIM domain-containing protein</fullName>
    </alternativeName>
</protein>
<dbReference type="Proteomes" id="UP001497457">
    <property type="component" value="Chromosome 15b"/>
</dbReference>
<evidence type="ECO:0000313" key="9">
    <source>
        <dbReference type="Proteomes" id="UP001497457"/>
    </source>
</evidence>
<proteinExistence type="inferred from homology"/>
<dbReference type="SMART" id="SM00979">
    <property type="entry name" value="TIFY"/>
    <property type="match status" value="1"/>
</dbReference>